<dbReference type="EMBL" id="BMYU01000002">
    <property type="protein sequence ID" value="GGX36866.1"/>
    <property type="molecule type" value="Genomic_DNA"/>
</dbReference>
<proteinExistence type="predicted"/>
<name>A0ABQ2XWW4_9BURK</name>
<evidence type="ECO:0000313" key="3">
    <source>
        <dbReference type="Proteomes" id="UP000653343"/>
    </source>
</evidence>
<accession>A0ABQ2XWW4</accession>
<organism evidence="2 3">
    <name type="scientific">Undibacterium squillarum</name>
    <dbReference type="NCBI Taxonomy" id="1131567"/>
    <lineage>
        <taxon>Bacteria</taxon>
        <taxon>Pseudomonadati</taxon>
        <taxon>Pseudomonadota</taxon>
        <taxon>Betaproteobacteria</taxon>
        <taxon>Burkholderiales</taxon>
        <taxon>Oxalobacteraceae</taxon>
        <taxon>Undibacterium</taxon>
    </lineage>
</organism>
<evidence type="ECO:0000313" key="2">
    <source>
        <dbReference type="EMBL" id="GGX36866.1"/>
    </source>
</evidence>
<gene>
    <name evidence="2" type="ORF">GCM10010946_13540</name>
</gene>
<keyword evidence="3" id="KW-1185">Reference proteome</keyword>
<comment type="caution">
    <text evidence="2">The sequence shown here is derived from an EMBL/GenBank/DDBJ whole genome shotgun (WGS) entry which is preliminary data.</text>
</comment>
<sequence length="64" mass="6463">MPFCGPLEIMVGGKSGICHLIVISSACTVPQAASSSHAGSTRKRRGRRALRAGADAVAQIAGKG</sequence>
<feature type="compositionally biased region" description="Basic residues" evidence="1">
    <location>
        <begin position="40"/>
        <end position="50"/>
    </location>
</feature>
<protein>
    <submittedName>
        <fullName evidence="2">Uncharacterized protein</fullName>
    </submittedName>
</protein>
<evidence type="ECO:0000256" key="1">
    <source>
        <dbReference type="SAM" id="MobiDB-lite"/>
    </source>
</evidence>
<feature type="region of interest" description="Disordered" evidence="1">
    <location>
        <begin position="31"/>
        <end position="50"/>
    </location>
</feature>
<reference evidence="3" key="1">
    <citation type="journal article" date="2019" name="Int. J. Syst. Evol. Microbiol.">
        <title>The Global Catalogue of Microorganisms (GCM) 10K type strain sequencing project: providing services to taxonomists for standard genome sequencing and annotation.</title>
        <authorList>
            <consortium name="The Broad Institute Genomics Platform"/>
            <consortium name="The Broad Institute Genome Sequencing Center for Infectious Disease"/>
            <person name="Wu L."/>
            <person name="Ma J."/>
        </authorList>
    </citation>
    <scope>NUCLEOTIDE SEQUENCE [LARGE SCALE GENOMIC DNA]</scope>
    <source>
        <strain evidence="3">KCTC 23917</strain>
    </source>
</reference>
<dbReference type="Proteomes" id="UP000653343">
    <property type="component" value="Unassembled WGS sequence"/>
</dbReference>